<sequence length="184" mass="19895">MFGIGNAFQTNKAHVPDNAPCKTECVVYLVCTASAYVRASGSLYEACLKMARREHGEELASVIVNMTLVDNSQEETVLVLSENICNIANEFSDLHDLAAVQSNGIPAVLTTAICASKIVGAYDSDPDTACCNILLMVSDQAELLKDLVEDVIVSATKDDLRWEIFSVRECAIDDPSAEDVCIIE</sequence>
<accession>A0AAE0H2I2</accession>
<reference evidence="2 3" key="1">
    <citation type="journal article" date="2015" name="Genome Biol. Evol.">
        <title>Comparative Genomics of a Bacterivorous Green Alga Reveals Evolutionary Causalities and Consequences of Phago-Mixotrophic Mode of Nutrition.</title>
        <authorList>
            <person name="Burns J.A."/>
            <person name="Paasch A."/>
            <person name="Narechania A."/>
            <person name="Kim E."/>
        </authorList>
    </citation>
    <scope>NUCLEOTIDE SEQUENCE [LARGE SCALE GENOMIC DNA]</scope>
    <source>
        <strain evidence="2">PLY_AMNH</strain>
    </source>
</reference>
<protein>
    <submittedName>
        <fullName evidence="2">Uncharacterized protein</fullName>
    </submittedName>
</protein>
<name>A0AAE0H2I2_9CHLO</name>
<proteinExistence type="predicted"/>
<reference evidence="2" key="2">
    <citation type="submission" date="2023-06" db="EMBL/GenBank/DDBJ databases">
        <title>Long-read-based genome assembly of the green algal bacterivore Cymbomonas tetramitiformis.</title>
        <authorList>
            <person name="Gyaltshen Y."/>
            <person name="Rozenberg A."/>
            <person name="Paasch A."/>
            <person name="Burns J.A."/>
            <person name="Warring S."/>
            <person name="Larson R."/>
            <person name="Maurer-Alcala X."/>
            <person name="Dacks J."/>
            <person name="Kim E."/>
        </authorList>
    </citation>
    <scope>NUCLEOTIDE SEQUENCE</scope>
    <source>
        <strain evidence="2">PLY_AMNH</strain>
    </source>
</reference>
<gene>
    <name evidence="2" type="ORF">CYMTET_3906</name>
    <name evidence="1" type="ORF">CYMTET_7889</name>
</gene>
<evidence type="ECO:0000313" key="3">
    <source>
        <dbReference type="Proteomes" id="UP001190700"/>
    </source>
</evidence>
<comment type="caution">
    <text evidence="2">The sequence shown here is derived from an EMBL/GenBank/DDBJ whole genome shotgun (WGS) entry which is preliminary data.</text>
</comment>
<evidence type="ECO:0000313" key="2">
    <source>
        <dbReference type="EMBL" id="KAK3288688.1"/>
    </source>
</evidence>
<evidence type="ECO:0000313" key="1">
    <source>
        <dbReference type="EMBL" id="KAK3284445.1"/>
    </source>
</evidence>
<dbReference type="Proteomes" id="UP001190700">
    <property type="component" value="Unassembled WGS sequence"/>
</dbReference>
<keyword evidence="3" id="KW-1185">Reference proteome</keyword>
<dbReference type="AlphaFoldDB" id="A0AAE0H2I2"/>
<organism evidence="2 3">
    <name type="scientific">Cymbomonas tetramitiformis</name>
    <dbReference type="NCBI Taxonomy" id="36881"/>
    <lineage>
        <taxon>Eukaryota</taxon>
        <taxon>Viridiplantae</taxon>
        <taxon>Chlorophyta</taxon>
        <taxon>Pyramimonadophyceae</taxon>
        <taxon>Pyramimonadales</taxon>
        <taxon>Pyramimonadaceae</taxon>
        <taxon>Cymbomonas</taxon>
    </lineage>
</organism>
<dbReference type="EMBL" id="LGRX02002280">
    <property type="protein sequence ID" value="KAK3284445.1"/>
    <property type="molecule type" value="Genomic_DNA"/>
</dbReference>
<dbReference type="EMBL" id="LGRX02000421">
    <property type="protein sequence ID" value="KAK3288688.1"/>
    <property type="molecule type" value="Genomic_DNA"/>
</dbReference>